<keyword evidence="3" id="KW-0227">DNA damage</keyword>
<evidence type="ECO:0000256" key="7">
    <source>
        <dbReference type="ARBA" id="ARBA00023239"/>
    </source>
</evidence>
<dbReference type="Pfam" id="PF02586">
    <property type="entry name" value="SRAP"/>
    <property type="match status" value="1"/>
</dbReference>
<evidence type="ECO:0000256" key="5">
    <source>
        <dbReference type="ARBA" id="ARBA00023124"/>
    </source>
</evidence>
<dbReference type="GO" id="GO:0003697">
    <property type="term" value="F:single-stranded DNA binding"/>
    <property type="evidence" value="ECO:0007669"/>
    <property type="project" value="InterPro"/>
</dbReference>
<proteinExistence type="inferred from homology"/>
<evidence type="ECO:0000256" key="8">
    <source>
        <dbReference type="RuleBase" id="RU364100"/>
    </source>
</evidence>
<dbReference type="GO" id="GO:0006508">
    <property type="term" value="P:proteolysis"/>
    <property type="evidence" value="ECO:0007669"/>
    <property type="project" value="UniProtKB-KW"/>
</dbReference>
<dbReference type="PANTHER" id="PTHR13604">
    <property type="entry name" value="DC12-RELATED"/>
    <property type="match status" value="1"/>
</dbReference>
<dbReference type="RefSeq" id="WP_092494766.1">
    <property type="nucleotide sequence ID" value="NZ_FOFG01000001.1"/>
</dbReference>
<dbReference type="EC" id="3.4.-.-" evidence="8"/>
<dbReference type="InterPro" id="IPR003738">
    <property type="entry name" value="SRAP"/>
</dbReference>
<reference evidence="10 11" key="1">
    <citation type="submission" date="2016-10" db="EMBL/GenBank/DDBJ databases">
        <authorList>
            <person name="de Groot N.N."/>
        </authorList>
    </citation>
    <scope>NUCLEOTIDE SEQUENCE [LARGE SCALE GENOMIC DNA]</scope>
    <source>
        <strain evidence="10 11">A52C2</strain>
    </source>
</reference>
<dbReference type="InterPro" id="IPR036590">
    <property type="entry name" value="SRAP-like"/>
</dbReference>
<accession>A0A1H8ZVN2</accession>
<dbReference type="STRING" id="1855383.SAMN05216548_101250"/>
<evidence type="ECO:0000256" key="9">
    <source>
        <dbReference type="SAM" id="MobiDB-lite"/>
    </source>
</evidence>
<dbReference type="OrthoDB" id="9782620at2"/>
<evidence type="ECO:0000313" key="10">
    <source>
        <dbReference type="EMBL" id="SEP68343.1"/>
    </source>
</evidence>
<evidence type="ECO:0000256" key="1">
    <source>
        <dbReference type="ARBA" id="ARBA00008136"/>
    </source>
</evidence>
<organism evidence="10 11">
    <name type="scientific">Faunimonas pinastri</name>
    <dbReference type="NCBI Taxonomy" id="1855383"/>
    <lineage>
        <taxon>Bacteria</taxon>
        <taxon>Pseudomonadati</taxon>
        <taxon>Pseudomonadota</taxon>
        <taxon>Alphaproteobacteria</taxon>
        <taxon>Hyphomicrobiales</taxon>
        <taxon>Afifellaceae</taxon>
        <taxon>Faunimonas</taxon>
    </lineage>
</organism>
<keyword evidence="6" id="KW-0238">DNA-binding</keyword>
<evidence type="ECO:0000256" key="3">
    <source>
        <dbReference type="ARBA" id="ARBA00022763"/>
    </source>
</evidence>
<dbReference type="Gene3D" id="3.90.1680.10">
    <property type="entry name" value="SOS response associated peptidase-like"/>
    <property type="match status" value="1"/>
</dbReference>
<dbReference type="Proteomes" id="UP000199647">
    <property type="component" value="Unassembled WGS sequence"/>
</dbReference>
<dbReference type="SUPFAM" id="SSF143081">
    <property type="entry name" value="BB1717-like"/>
    <property type="match status" value="1"/>
</dbReference>
<keyword evidence="11" id="KW-1185">Reference proteome</keyword>
<evidence type="ECO:0000256" key="6">
    <source>
        <dbReference type="ARBA" id="ARBA00023125"/>
    </source>
</evidence>
<dbReference type="AlphaFoldDB" id="A0A1H8ZVN2"/>
<comment type="similarity">
    <text evidence="1 8">Belongs to the SOS response-associated peptidase family.</text>
</comment>
<dbReference type="GO" id="GO:0008233">
    <property type="term" value="F:peptidase activity"/>
    <property type="evidence" value="ECO:0007669"/>
    <property type="project" value="UniProtKB-KW"/>
</dbReference>
<dbReference type="EMBL" id="FOFG01000001">
    <property type="protein sequence ID" value="SEP68343.1"/>
    <property type="molecule type" value="Genomic_DNA"/>
</dbReference>
<dbReference type="GO" id="GO:0106300">
    <property type="term" value="P:protein-DNA covalent cross-linking repair"/>
    <property type="evidence" value="ECO:0007669"/>
    <property type="project" value="InterPro"/>
</dbReference>
<dbReference type="GO" id="GO:0016829">
    <property type="term" value="F:lyase activity"/>
    <property type="evidence" value="ECO:0007669"/>
    <property type="project" value="UniProtKB-KW"/>
</dbReference>
<evidence type="ECO:0000256" key="2">
    <source>
        <dbReference type="ARBA" id="ARBA00022670"/>
    </source>
</evidence>
<sequence>MCGRYALVTNMEALRRIFAVEPFDERLVPPRYNIAPTQPISIVALWERRRRLMPVRWGLIPAWSKQPDEMRVLFNARADGITEKPAFRNAIRRRRCLVPASGFYEWQALGIKAGASQKQPFWIRRDDEELVAFAGIWETWCGADGSEIDTAAIVTTDANAALSGIHHRMPVIIAPEDFDAWLSSELDTDAALRLLRPAPDDALSCVPVSARVNAAVNEGPDLWTREEPKIAPASREPVQQSFF</sequence>
<name>A0A1H8ZVN2_9HYPH</name>
<gene>
    <name evidence="10" type="ORF">SAMN05216548_101250</name>
</gene>
<keyword evidence="5" id="KW-0190">Covalent protein-DNA linkage</keyword>
<keyword evidence="2 8" id="KW-0645">Protease</keyword>
<dbReference type="PANTHER" id="PTHR13604:SF0">
    <property type="entry name" value="ABASIC SITE PROCESSING PROTEIN HMCES"/>
    <property type="match status" value="1"/>
</dbReference>
<keyword evidence="4 8" id="KW-0378">Hydrolase</keyword>
<keyword evidence="7" id="KW-0456">Lyase</keyword>
<protein>
    <recommendedName>
        <fullName evidence="8">Abasic site processing protein</fullName>
        <ecNumber evidence="8">3.4.-.-</ecNumber>
    </recommendedName>
</protein>
<feature type="region of interest" description="Disordered" evidence="9">
    <location>
        <begin position="223"/>
        <end position="243"/>
    </location>
</feature>
<evidence type="ECO:0000256" key="4">
    <source>
        <dbReference type="ARBA" id="ARBA00022801"/>
    </source>
</evidence>
<evidence type="ECO:0000313" key="11">
    <source>
        <dbReference type="Proteomes" id="UP000199647"/>
    </source>
</evidence>